<evidence type="ECO:0000313" key="2">
    <source>
        <dbReference type="Proteomes" id="UP000242515"/>
    </source>
</evidence>
<protein>
    <submittedName>
        <fullName evidence="1">Xanthine dehydrogenase accessory factor</fullName>
    </submittedName>
</protein>
<organism evidence="1 2">
    <name type="scientific">Rosenbergiella nectarea</name>
    <dbReference type="NCBI Taxonomy" id="988801"/>
    <lineage>
        <taxon>Bacteria</taxon>
        <taxon>Pseudomonadati</taxon>
        <taxon>Pseudomonadota</taxon>
        <taxon>Gammaproteobacteria</taxon>
        <taxon>Enterobacterales</taxon>
        <taxon>Erwiniaceae</taxon>
        <taxon>Rosenbergiella</taxon>
    </lineage>
</organism>
<dbReference type="STRING" id="988801.SAMN05216522_1068"/>
<accession>A0A1H9IDJ8</accession>
<reference evidence="2" key="1">
    <citation type="submission" date="2016-10" db="EMBL/GenBank/DDBJ databases">
        <authorList>
            <person name="Varghese N."/>
            <person name="Submissions S."/>
        </authorList>
    </citation>
    <scope>NUCLEOTIDE SEQUENCE [LARGE SCALE GENOMIC DNA]</scope>
    <source>
        <strain evidence="2">8N4</strain>
    </source>
</reference>
<dbReference type="Proteomes" id="UP000242515">
    <property type="component" value="Unassembled WGS sequence"/>
</dbReference>
<keyword evidence="2" id="KW-1185">Reference proteome</keyword>
<dbReference type="EMBL" id="FOGC01000006">
    <property type="protein sequence ID" value="SEQ72791.1"/>
    <property type="molecule type" value="Genomic_DNA"/>
</dbReference>
<evidence type="ECO:0000313" key="1">
    <source>
        <dbReference type="EMBL" id="SEQ72791.1"/>
    </source>
</evidence>
<gene>
    <name evidence="1" type="ORF">SAMN05216522_1068</name>
</gene>
<sequence length="98" mass="10642">MTVNTMAHYRGGGIEESFIMLITQGALQQESEVVRYGAGGLLPNKAPPCGGIVDILVEKCLPGTESQAYLQTLLDALRGKYSLIKKSFRLNRAKSSLK</sequence>
<name>A0A1H9IDJ8_9GAMM</name>
<dbReference type="AlphaFoldDB" id="A0A1H9IDJ8"/>
<proteinExistence type="predicted"/>